<accession>A0AAU6R592</accession>
<keyword evidence="7" id="KW-0693">Viral RNA replication</keyword>
<dbReference type="GO" id="GO:0003723">
    <property type="term" value="F:RNA binding"/>
    <property type="evidence" value="ECO:0007669"/>
    <property type="project" value="InterPro"/>
</dbReference>
<comment type="catalytic activity">
    <reaction evidence="6 7">
        <text>RNA(n) + a ribonucleoside 5'-triphosphate = RNA(n+1) + diphosphate</text>
        <dbReference type="Rhea" id="RHEA:21248"/>
        <dbReference type="Rhea" id="RHEA-COMP:14527"/>
        <dbReference type="Rhea" id="RHEA-COMP:17342"/>
        <dbReference type="ChEBI" id="CHEBI:33019"/>
        <dbReference type="ChEBI" id="CHEBI:61557"/>
        <dbReference type="ChEBI" id="CHEBI:140395"/>
        <dbReference type="EC" id="2.7.7.48"/>
    </reaction>
</comment>
<dbReference type="InterPro" id="IPR043502">
    <property type="entry name" value="DNA/RNA_pol_sf"/>
</dbReference>
<dbReference type="EMBL" id="OR854820">
    <property type="protein sequence ID" value="WZE63370.1"/>
    <property type="molecule type" value="Genomic_RNA"/>
</dbReference>
<name>A0AAU6R592_9VIRU</name>
<protein>
    <recommendedName>
        <fullName evidence="7">RNA-directed RNA polymerase</fullName>
        <ecNumber evidence="7">2.7.7.48</ecNumber>
    </recommendedName>
</protein>
<evidence type="ECO:0000256" key="8">
    <source>
        <dbReference type="SAM" id="MobiDB-lite"/>
    </source>
</evidence>
<sequence length="774" mass="88063">MHRIGRDCVRTVAIPCEDFFLYYVRTNADVANLSPRVLQAMSAAYSAVDGFDYSDFTGLRYLRRQFRVDRKVIERRSATQPPQAGEFERAQVTGEHHTHYRPEELWCVLANRGKLVRAASIILSRLRDIKGVTESVVSTFLCYVLYVRPQVAYLIACSEAIWEGAGDVDQLAENLKRLSTPLKSLQRHDILDLSQLFELQVLVNRGSGQIDWNKEKHNRVEPDVVKCDPARVYREARSVFKMGKRHGYQYTDIKLDKYVKSRWEWVPTGSVHSQYEQDRQYINKNYRHRTKFVTLNRMPADYIRRMFTRSSEIHAWASVKYEWAKQRAIYGVDLTSSVITNYAMYRCEEALKHRFPVGEDAEAGRVHKRLKFMLQNAESYCYDFDDFNAQHSIESMQAVLIAYMDEFRPDMTADQVAAMEWVIHSVGKMIVHNNENGMNDVYQLAGTLLSGWRLTTFMNSVLNYVYFKISGALDASGVVDSVHNGDDVLLSVRNMAAVLEIDSRMRSINARSQPAKCNAFSIGEFLRVEHKLDKTNGMGAQYLSRAAATMVHSRVESQAPLRVSEALKAYVTRAEEISARSEGSAEVSAALLEISISRLAEIFNVDASILRDMVQAHDLLGGCIPDESGRIDRKFSEEVEFREVDEAAAREAGQAVVSDLSPGIHDYAAQLAGQYFGMVAEKRVLSAVRRATVRQLAVTRSTRLLVEDVTSERKYAFGRALYKMYRRVIDIPYLEKAKFIGIPPIALLGIPAANFIRKLIGEVADPEYALRVYL</sequence>
<dbReference type="GO" id="GO:0006351">
    <property type="term" value="P:DNA-templated transcription"/>
    <property type="evidence" value="ECO:0007669"/>
    <property type="project" value="InterPro"/>
</dbReference>
<dbReference type="Pfam" id="PF02123">
    <property type="entry name" value="RdRP_4"/>
    <property type="match status" value="1"/>
</dbReference>
<dbReference type="GO" id="GO:0003968">
    <property type="term" value="F:RNA-directed RNA polymerase activity"/>
    <property type="evidence" value="ECO:0007669"/>
    <property type="project" value="UniProtKB-KW"/>
</dbReference>
<feature type="compositionally biased region" description="Basic and acidic residues" evidence="8">
    <location>
        <begin position="86"/>
        <end position="95"/>
    </location>
</feature>
<feature type="region of interest" description="Disordered" evidence="8">
    <location>
        <begin position="76"/>
        <end position="95"/>
    </location>
</feature>
<evidence type="ECO:0000256" key="3">
    <source>
        <dbReference type="ARBA" id="ARBA00022679"/>
    </source>
</evidence>
<keyword evidence="4 7" id="KW-0548">Nucleotidyltransferase</keyword>
<evidence type="ECO:0000256" key="1">
    <source>
        <dbReference type="ARBA" id="ARBA00010455"/>
    </source>
</evidence>
<comment type="similarity">
    <text evidence="1">Belongs to the totiviridae RNA-directed RNA polymerase family.</text>
</comment>
<evidence type="ECO:0000313" key="9">
    <source>
        <dbReference type="EMBL" id="WZE63370.1"/>
    </source>
</evidence>
<dbReference type="GO" id="GO:0000166">
    <property type="term" value="F:nucleotide binding"/>
    <property type="evidence" value="ECO:0007669"/>
    <property type="project" value="UniProtKB-KW"/>
</dbReference>
<dbReference type="EC" id="2.7.7.48" evidence="7"/>
<evidence type="ECO:0000256" key="5">
    <source>
        <dbReference type="ARBA" id="ARBA00022741"/>
    </source>
</evidence>
<evidence type="ECO:0000256" key="2">
    <source>
        <dbReference type="ARBA" id="ARBA00022484"/>
    </source>
</evidence>
<dbReference type="InterPro" id="IPR001795">
    <property type="entry name" value="RNA-dir_pol_luteovirus"/>
</dbReference>
<evidence type="ECO:0000256" key="4">
    <source>
        <dbReference type="ARBA" id="ARBA00022695"/>
    </source>
</evidence>
<evidence type="ECO:0000256" key="6">
    <source>
        <dbReference type="ARBA" id="ARBA00048744"/>
    </source>
</evidence>
<keyword evidence="3 7" id="KW-0808">Transferase</keyword>
<reference evidence="9" key="1">
    <citation type="submission" date="2023-11" db="EMBL/GenBank/DDBJ databases">
        <authorList>
            <person name="Cui X."/>
            <person name="Li Y."/>
            <person name="Yang C."/>
        </authorList>
    </citation>
    <scope>NUCLEOTIDE SEQUENCE</scope>
    <source>
        <strain evidence="9">LN</strain>
    </source>
</reference>
<evidence type="ECO:0000256" key="7">
    <source>
        <dbReference type="RuleBase" id="RU364050"/>
    </source>
</evidence>
<keyword evidence="5 7" id="KW-0547">Nucleotide-binding</keyword>
<keyword evidence="2 7" id="KW-0696">RNA-directed RNA polymerase</keyword>
<organism evidence="9">
    <name type="scientific">Cynanchum associated totivirus</name>
    <dbReference type="NCBI Taxonomy" id="3161584"/>
    <lineage>
        <taxon>Viruses</taxon>
        <taxon>Riboviria</taxon>
        <taxon>Orthornavirae</taxon>
        <taxon>Duplornaviricota</taxon>
        <taxon>Chrymotiviricetes</taxon>
        <taxon>Ghabrivirales</taxon>
        <taxon>Alphatotivirineae</taxon>
        <taxon>Orthototiviridae</taxon>
        <taxon>Totivirus</taxon>
    </lineage>
</organism>
<proteinExistence type="inferred from homology"/>
<dbReference type="SUPFAM" id="SSF56672">
    <property type="entry name" value="DNA/RNA polymerases"/>
    <property type="match status" value="1"/>
</dbReference>